<gene>
    <name evidence="2" type="ORF">Tco_0655672</name>
</gene>
<evidence type="ECO:0000313" key="2">
    <source>
        <dbReference type="EMBL" id="GJS60888.1"/>
    </source>
</evidence>
<keyword evidence="1" id="KW-0812">Transmembrane</keyword>
<accession>A0ABQ4X734</accession>
<keyword evidence="3" id="KW-1185">Reference proteome</keyword>
<reference evidence="2" key="1">
    <citation type="journal article" date="2022" name="Int. J. Mol. Sci.">
        <title>Draft Genome of Tanacetum Coccineum: Genomic Comparison of Closely Related Tanacetum-Family Plants.</title>
        <authorList>
            <person name="Yamashiro T."/>
            <person name="Shiraishi A."/>
            <person name="Nakayama K."/>
            <person name="Satake H."/>
        </authorList>
    </citation>
    <scope>NUCLEOTIDE SEQUENCE</scope>
</reference>
<evidence type="ECO:0000313" key="3">
    <source>
        <dbReference type="Proteomes" id="UP001151760"/>
    </source>
</evidence>
<sequence length="282" mass="31015">MYNQMSRDTGEGTGVDSAIVCAEQIILSPEREESRDSHLSAAVRVQGLHLMECSVREITSSGAGRGYLRIMMSIDGDDESPVARASSRLSARVGANANSLSRTAVVRLVCGLLRDVVRSAAEAIVLIVFFERYVRAIDEKLLAKVDKASAYRRRMGHGDRAQDISMAVRGGVGGGLGVGLVVGGAISRVRPEGDYEAFDASLYRLGTIEKILVIVFLVLCKACLREVLRRTPRIAVVGAVRRCEMPRYRNDSGEEWPSRRRRGAGEWDWWCWTGGYNGCEPF</sequence>
<keyword evidence="1" id="KW-1133">Transmembrane helix</keyword>
<name>A0ABQ4X734_9ASTR</name>
<evidence type="ECO:0000256" key="1">
    <source>
        <dbReference type="SAM" id="Phobius"/>
    </source>
</evidence>
<dbReference type="EMBL" id="BQNB010009251">
    <property type="protein sequence ID" value="GJS60888.1"/>
    <property type="molecule type" value="Genomic_DNA"/>
</dbReference>
<protein>
    <submittedName>
        <fullName evidence="2">Uncharacterized protein</fullName>
    </submittedName>
</protein>
<reference evidence="2" key="2">
    <citation type="submission" date="2022-01" db="EMBL/GenBank/DDBJ databases">
        <authorList>
            <person name="Yamashiro T."/>
            <person name="Shiraishi A."/>
            <person name="Satake H."/>
            <person name="Nakayama K."/>
        </authorList>
    </citation>
    <scope>NUCLEOTIDE SEQUENCE</scope>
</reference>
<keyword evidence="1" id="KW-0472">Membrane</keyword>
<feature type="transmembrane region" description="Helical" evidence="1">
    <location>
        <begin position="164"/>
        <end position="187"/>
    </location>
</feature>
<proteinExistence type="predicted"/>
<organism evidence="2 3">
    <name type="scientific">Tanacetum coccineum</name>
    <dbReference type="NCBI Taxonomy" id="301880"/>
    <lineage>
        <taxon>Eukaryota</taxon>
        <taxon>Viridiplantae</taxon>
        <taxon>Streptophyta</taxon>
        <taxon>Embryophyta</taxon>
        <taxon>Tracheophyta</taxon>
        <taxon>Spermatophyta</taxon>
        <taxon>Magnoliopsida</taxon>
        <taxon>eudicotyledons</taxon>
        <taxon>Gunneridae</taxon>
        <taxon>Pentapetalae</taxon>
        <taxon>asterids</taxon>
        <taxon>campanulids</taxon>
        <taxon>Asterales</taxon>
        <taxon>Asteraceae</taxon>
        <taxon>Asteroideae</taxon>
        <taxon>Anthemideae</taxon>
        <taxon>Anthemidinae</taxon>
        <taxon>Tanacetum</taxon>
    </lineage>
</organism>
<dbReference type="Proteomes" id="UP001151760">
    <property type="component" value="Unassembled WGS sequence"/>
</dbReference>
<comment type="caution">
    <text evidence="2">The sequence shown here is derived from an EMBL/GenBank/DDBJ whole genome shotgun (WGS) entry which is preliminary data.</text>
</comment>
<feature type="transmembrane region" description="Helical" evidence="1">
    <location>
        <begin position="207"/>
        <end position="224"/>
    </location>
</feature>